<evidence type="ECO:0000313" key="3">
    <source>
        <dbReference type="Proteomes" id="UP001054837"/>
    </source>
</evidence>
<feature type="region of interest" description="Disordered" evidence="1">
    <location>
        <begin position="58"/>
        <end position="109"/>
    </location>
</feature>
<evidence type="ECO:0000313" key="2">
    <source>
        <dbReference type="EMBL" id="GIY01451.1"/>
    </source>
</evidence>
<reference evidence="2 3" key="1">
    <citation type="submission" date="2021-06" db="EMBL/GenBank/DDBJ databases">
        <title>Caerostris darwini draft genome.</title>
        <authorList>
            <person name="Kono N."/>
            <person name="Arakawa K."/>
        </authorList>
    </citation>
    <scope>NUCLEOTIDE SEQUENCE [LARGE SCALE GENOMIC DNA]</scope>
</reference>
<dbReference type="Proteomes" id="UP001054837">
    <property type="component" value="Unassembled WGS sequence"/>
</dbReference>
<organism evidence="2 3">
    <name type="scientific">Caerostris darwini</name>
    <dbReference type="NCBI Taxonomy" id="1538125"/>
    <lineage>
        <taxon>Eukaryota</taxon>
        <taxon>Metazoa</taxon>
        <taxon>Ecdysozoa</taxon>
        <taxon>Arthropoda</taxon>
        <taxon>Chelicerata</taxon>
        <taxon>Arachnida</taxon>
        <taxon>Araneae</taxon>
        <taxon>Araneomorphae</taxon>
        <taxon>Entelegynae</taxon>
        <taxon>Araneoidea</taxon>
        <taxon>Araneidae</taxon>
        <taxon>Caerostris</taxon>
    </lineage>
</organism>
<protein>
    <submittedName>
        <fullName evidence="2">Uncharacterized protein</fullName>
    </submittedName>
</protein>
<feature type="compositionally biased region" description="Low complexity" evidence="1">
    <location>
        <begin position="60"/>
        <end position="72"/>
    </location>
</feature>
<evidence type="ECO:0000256" key="1">
    <source>
        <dbReference type="SAM" id="MobiDB-lite"/>
    </source>
</evidence>
<gene>
    <name evidence="2" type="ORF">CDAR_196501</name>
</gene>
<proteinExistence type="predicted"/>
<accession>A0AAV4PZZ0</accession>
<dbReference type="AlphaFoldDB" id="A0AAV4PZZ0"/>
<dbReference type="EMBL" id="BPLQ01003582">
    <property type="protein sequence ID" value="GIY01451.1"/>
    <property type="molecule type" value="Genomic_DNA"/>
</dbReference>
<keyword evidence="3" id="KW-1185">Reference proteome</keyword>
<name>A0AAV4PZZ0_9ARAC</name>
<comment type="caution">
    <text evidence="2">The sequence shown here is derived from an EMBL/GenBank/DDBJ whole genome shotgun (WGS) entry which is preliminary data.</text>
</comment>
<sequence>MDFVLLLCQGVSPAGDSRRHSLSWSWLNVAIDHSPHKGQDNPPKENSFVDVWAKVSQGCSSSRKTSSKATTTPQSMAPRMGKKGKRVTTCCSDSFPILKPSPRAASEES</sequence>